<dbReference type="InterPro" id="IPR036890">
    <property type="entry name" value="HATPase_C_sf"/>
</dbReference>
<sequence>MPDGLAHLAPGEYLRLSVTDDGSGMTPAVLARVTEPFFTTKPKGKGTGLGLAMARGFAEQSGGALAIESAPGRGTTVSLWLPLAGGAAESAHATEEAAAPVDDTARGAVLLVDDEPSVRAVMAAALADGGHHVAEAPDGRSALDLLEGGLCPDVLVTDLAMPGGMDGLTLVREARRLRPGLPAVLITGHTGDAIRSELEEAAGSGPFALLRKPARAEAIAAHVAAFIENR</sequence>
<dbReference type="SUPFAM" id="SSF55874">
    <property type="entry name" value="ATPase domain of HSP90 chaperone/DNA topoisomerase II/histidine kinase"/>
    <property type="match status" value="1"/>
</dbReference>
<comment type="catalytic activity">
    <reaction evidence="1">
        <text>ATP + protein L-histidine = ADP + protein N-phospho-L-histidine.</text>
        <dbReference type="EC" id="2.7.13.3"/>
    </reaction>
</comment>
<feature type="modified residue" description="4-aspartylphosphate" evidence="5">
    <location>
        <position position="158"/>
    </location>
</feature>
<evidence type="ECO:0000256" key="1">
    <source>
        <dbReference type="ARBA" id="ARBA00000085"/>
    </source>
</evidence>
<organism evidence="8 9">
    <name type="scientific">Roseicella aquatilis</name>
    <dbReference type="NCBI Taxonomy" id="2527868"/>
    <lineage>
        <taxon>Bacteria</taxon>
        <taxon>Pseudomonadati</taxon>
        <taxon>Pseudomonadota</taxon>
        <taxon>Alphaproteobacteria</taxon>
        <taxon>Acetobacterales</taxon>
        <taxon>Roseomonadaceae</taxon>
        <taxon>Roseicella</taxon>
    </lineage>
</organism>
<evidence type="ECO:0000256" key="2">
    <source>
        <dbReference type="ARBA" id="ARBA00012438"/>
    </source>
</evidence>
<protein>
    <recommendedName>
        <fullName evidence="2">histidine kinase</fullName>
        <ecNumber evidence="2">2.7.13.3</ecNumber>
    </recommendedName>
</protein>
<dbReference type="InterPro" id="IPR001789">
    <property type="entry name" value="Sig_transdc_resp-reg_receiver"/>
</dbReference>
<dbReference type="PRINTS" id="PR00344">
    <property type="entry name" value="BCTRLSENSOR"/>
</dbReference>
<dbReference type="Gene3D" id="3.30.565.10">
    <property type="entry name" value="Histidine kinase-like ATPase, C-terminal domain"/>
    <property type="match status" value="1"/>
</dbReference>
<keyword evidence="4" id="KW-0418">Kinase</keyword>
<dbReference type="RefSeq" id="WP_132295992.1">
    <property type="nucleotide sequence ID" value="NZ_SKBM01000036.1"/>
</dbReference>
<dbReference type="SMART" id="SM00448">
    <property type="entry name" value="REC"/>
    <property type="match status" value="1"/>
</dbReference>
<keyword evidence="9" id="KW-1185">Reference proteome</keyword>
<dbReference type="GO" id="GO:0000155">
    <property type="term" value="F:phosphorelay sensor kinase activity"/>
    <property type="evidence" value="ECO:0007669"/>
    <property type="project" value="TreeGrafter"/>
</dbReference>
<evidence type="ECO:0000313" key="9">
    <source>
        <dbReference type="Proteomes" id="UP000295023"/>
    </source>
</evidence>
<keyword evidence="5" id="KW-0597">Phosphoprotein</keyword>
<dbReference type="SUPFAM" id="SSF52172">
    <property type="entry name" value="CheY-like"/>
    <property type="match status" value="1"/>
</dbReference>
<dbReference type="PANTHER" id="PTHR43047">
    <property type="entry name" value="TWO-COMPONENT HISTIDINE PROTEIN KINASE"/>
    <property type="match status" value="1"/>
</dbReference>
<dbReference type="OrthoDB" id="9796100at2"/>
<keyword evidence="3" id="KW-0808">Transferase</keyword>
<feature type="domain" description="Histidine kinase" evidence="6">
    <location>
        <begin position="1"/>
        <end position="85"/>
    </location>
</feature>
<comment type="caution">
    <text evidence="8">The sequence shown here is derived from an EMBL/GenBank/DDBJ whole genome shotgun (WGS) entry which is preliminary data.</text>
</comment>
<accession>A0A4R4D6L7</accession>
<dbReference type="AlphaFoldDB" id="A0A4R4D6L7"/>
<evidence type="ECO:0000259" key="6">
    <source>
        <dbReference type="PROSITE" id="PS50109"/>
    </source>
</evidence>
<reference evidence="8 9" key="1">
    <citation type="submission" date="2019-03" db="EMBL/GenBank/DDBJ databases">
        <title>Paracraurococcus aquatilis NE82 genome sequence.</title>
        <authorList>
            <person name="Zhao Y."/>
            <person name="Du Z."/>
        </authorList>
    </citation>
    <scope>NUCLEOTIDE SEQUENCE [LARGE SCALE GENOMIC DNA]</scope>
    <source>
        <strain evidence="8 9">NE82</strain>
    </source>
</reference>
<dbReference type="InterPro" id="IPR011006">
    <property type="entry name" value="CheY-like_superfamily"/>
</dbReference>
<dbReference type="InterPro" id="IPR005467">
    <property type="entry name" value="His_kinase_dom"/>
</dbReference>
<evidence type="ECO:0000256" key="4">
    <source>
        <dbReference type="ARBA" id="ARBA00022777"/>
    </source>
</evidence>
<name>A0A4R4D6L7_9PROT</name>
<dbReference type="EMBL" id="SKBM01000036">
    <property type="protein sequence ID" value="TCZ53887.1"/>
    <property type="molecule type" value="Genomic_DNA"/>
</dbReference>
<dbReference type="InterPro" id="IPR003594">
    <property type="entry name" value="HATPase_dom"/>
</dbReference>
<dbReference type="InterPro" id="IPR004358">
    <property type="entry name" value="Sig_transdc_His_kin-like_C"/>
</dbReference>
<dbReference type="PANTHER" id="PTHR43047:SF72">
    <property type="entry name" value="OSMOSENSING HISTIDINE PROTEIN KINASE SLN1"/>
    <property type="match status" value="1"/>
</dbReference>
<dbReference type="GO" id="GO:0005886">
    <property type="term" value="C:plasma membrane"/>
    <property type="evidence" value="ECO:0007669"/>
    <property type="project" value="TreeGrafter"/>
</dbReference>
<evidence type="ECO:0000256" key="3">
    <source>
        <dbReference type="ARBA" id="ARBA00022679"/>
    </source>
</evidence>
<dbReference type="GO" id="GO:0009927">
    <property type="term" value="F:histidine phosphotransfer kinase activity"/>
    <property type="evidence" value="ECO:0007669"/>
    <property type="project" value="TreeGrafter"/>
</dbReference>
<dbReference type="Proteomes" id="UP000295023">
    <property type="component" value="Unassembled WGS sequence"/>
</dbReference>
<evidence type="ECO:0000256" key="5">
    <source>
        <dbReference type="PROSITE-ProRule" id="PRU00169"/>
    </source>
</evidence>
<dbReference type="PROSITE" id="PS50110">
    <property type="entry name" value="RESPONSE_REGULATORY"/>
    <property type="match status" value="1"/>
</dbReference>
<evidence type="ECO:0000259" key="7">
    <source>
        <dbReference type="PROSITE" id="PS50110"/>
    </source>
</evidence>
<dbReference type="Pfam" id="PF00072">
    <property type="entry name" value="Response_reg"/>
    <property type="match status" value="1"/>
</dbReference>
<dbReference type="Pfam" id="PF02518">
    <property type="entry name" value="HATPase_c"/>
    <property type="match status" value="1"/>
</dbReference>
<dbReference type="PROSITE" id="PS50109">
    <property type="entry name" value="HIS_KIN"/>
    <property type="match status" value="1"/>
</dbReference>
<dbReference type="SMART" id="SM00387">
    <property type="entry name" value="HATPase_c"/>
    <property type="match status" value="1"/>
</dbReference>
<evidence type="ECO:0000313" key="8">
    <source>
        <dbReference type="EMBL" id="TCZ53887.1"/>
    </source>
</evidence>
<proteinExistence type="predicted"/>
<gene>
    <name evidence="8" type="ORF">EXY23_24065</name>
</gene>
<dbReference type="Gene3D" id="3.40.50.2300">
    <property type="match status" value="1"/>
</dbReference>
<feature type="domain" description="Response regulatory" evidence="7">
    <location>
        <begin position="108"/>
        <end position="227"/>
    </location>
</feature>
<dbReference type="EC" id="2.7.13.3" evidence="2"/>